<keyword evidence="8" id="KW-1185">Reference proteome</keyword>
<dbReference type="Pfam" id="PF24595">
    <property type="entry name" value="DUF7619"/>
    <property type="match status" value="1"/>
</dbReference>
<dbReference type="PANTHER" id="PTHR47566:SF1">
    <property type="entry name" value="PROTEIN NUD1"/>
    <property type="match status" value="1"/>
</dbReference>
<feature type="chain" id="PRO_5020697099" evidence="4">
    <location>
        <begin position="19"/>
        <end position="740"/>
    </location>
</feature>
<reference evidence="7 8" key="1">
    <citation type="submission" date="2019-04" db="EMBL/GenBank/DDBJ databases">
        <title>Flavobacterium sp. GS03.</title>
        <authorList>
            <person name="Kim H."/>
        </authorList>
    </citation>
    <scope>NUCLEOTIDE SEQUENCE [LARGE SCALE GENOMIC DNA]</scope>
    <source>
        <strain evidence="7 8">GS03</strain>
    </source>
</reference>
<dbReference type="InterPro" id="IPR032675">
    <property type="entry name" value="LRR_dom_sf"/>
</dbReference>
<dbReference type="InterPro" id="IPR052574">
    <property type="entry name" value="CDIRP"/>
</dbReference>
<dbReference type="Pfam" id="PF18962">
    <property type="entry name" value="Por_Secre_tail"/>
    <property type="match status" value="1"/>
</dbReference>
<feature type="domain" description="Secretion system C-terminal sorting" evidence="5">
    <location>
        <begin position="672"/>
        <end position="738"/>
    </location>
</feature>
<dbReference type="InterPro" id="IPR055353">
    <property type="entry name" value="DUF7619"/>
</dbReference>
<sequence length="740" mass="81456">MKKLYAFTAFFIGLISTAQIVSIPDANFKAKLLQASPTNPIASAEEYISYPAVNTFVSIDTNSDGEIQLSEALAIKFLNINASNISNLEGISSFSNLTDLYCGENHLTSLSLNASQNLKGLGCYDNQLTTLDLTIFPNLKGIDCRFNQLTTLNVNGLIHLEGIVCSSNQLTSLDISNLPSFLDLDCSDNLLTSLNTNGSVNITNIRVDDNPFTELDFSQLIHLNQLDFANNTQLVYVNAKNGSNDEIEFENCPNLRYICVDEPLVAVVQAYLQLQGIEFCQVNTYCSFTPGGNFYTVQGNTHVDYDNNGCDNDDLNYPNLNFIFSNGTASGNIIANSSGQFTLNFISGTYTITPVLENPEYYSISPTNIEVTFPDQVSPLTQNFCITPIGTHQDVEIMIFPLTPARPGFDARYKIIYKNKGNVPSTGSISFTFEDDRIDFVSATPAPTTQNFGVLSWDYANSLPYEIREIITTLNVNSPLETPAVNIGDKLGFTASINPSTVDENTMDNYSGLRQTVVGSFDPNDKTCVEGDIIGPEMIGEYVHYVIRFENTGTYAAENIVVKDIIDTTKFDISTLIPLNGSHNYTTKIMNTNQVEFIFENINLPFDDANNDGYVTFKIKTKPTLVVGDTFSNTADIYFDYNFPIVTNTATTTITALGTQDFEFSNIFTLSPVPAKNSLTITTKQDIMISSVNIYNTLGQLVQVITNPNETIDVSGLKTGSYFIKIISDKGTASSKFIKE</sequence>
<gene>
    <name evidence="7" type="ORF">GS03_02138</name>
</gene>
<dbReference type="KEGG" id="fsn:GS03_02138"/>
<evidence type="ECO:0000256" key="4">
    <source>
        <dbReference type="SAM" id="SignalP"/>
    </source>
</evidence>
<dbReference type="NCBIfam" id="TIGR04183">
    <property type="entry name" value="Por_Secre_tail"/>
    <property type="match status" value="1"/>
</dbReference>
<dbReference type="InterPro" id="IPR026444">
    <property type="entry name" value="Secre_tail"/>
</dbReference>
<accession>A0A4P7PUK7</accession>
<dbReference type="SUPFAM" id="SSF52058">
    <property type="entry name" value="L domain-like"/>
    <property type="match status" value="1"/>
</dbReference>
<evidence type="ECO:0000313" key="7">
    <source>
        <dbReference type="EMBL" id="QBZ98629.1"/>
    </source>
</evidence>
<dbReference type="Gene3D" id="3.80.10.10">
    <property type="entry name" value="Ribonuclease Inhibitor"/>
    <property type="match status" value="1"/>
</dbReference>
<dbReference type="InterPro" id="IPR047589">
    <property type="entry name" value="DUF11_rpt"/>
</dbReference>
<feature type="domain" description="DUF7619" evidence="6">
    <location>
        <begin position="522"/>
        <end position="653"/>
    </location>
</feature>
<evidence type="ECO:0000256" key="3">
    <source>
        <dbReference type="ARBA" id="ARBA00022737"/>
    </source>
</evidence>
<dbReference type="EMBL" id="CP038810">
    <property type="protein sequence ID" value="QBZ98629.1"/>
    <property type="molecule type" value="Genomic_DNA"/>
</dbReference>
<keyword evidence="3" id="KW-0677">Repeat</keyword>
<evidence type="ECO:0000259" key="5">
    <source>
        <dbReference type="Pfam" id="PF18962"/>
    </source>
</evidence>
<feature type="signal peptide" evidence="4">
    <location>
        <begin position="1"/>
        <end position="18"/>
    </location>
</feature>
<dbReference type="Proteomes" id="UP000296862">
    <property type="component" value="Chromosome"/>
</dbReference>
<evidence type="ECO:0000256" key="2">
    <source>
        <dbReference type="ARBA" id="ARBA00022729"/>
    </source>
</evidence>
<dbReference type="AlphaFoldDB" id="A0A4P7PUK7"/>
<keyword evidence="1" id="KW-0433">Leucine-rich repeat</keyword>
<evidence type="ECO:0000256" key="1">
    <source>
        <dbReference type="ARBA" id="ARBA00022614"/>
    </source>
</evidence>
<evidence type="ECO:0000259" key="6">
    <source>
        <dbReference type="Pfam" id="PF24595"/>
    </source>
</evidence>
<dbReference type="RefSeq" id="WP_136152520.1">
    <property type="nucleotide sequence ID" value="NZ_CP038810.1"/>
</dbReference>
<proteinExistence type="predicted"/>
<dbReference type="OrthoDB" id="1110367at2"/>
<keyword evidence="2 4" id="KW-0732">Signal</keyword>
<dbReference type="NCBIfam" id="TIGR01451">
    <property type="entry name" value="B_ant_repeat"/>
    <property type="match status" value="1"/>
</dbReference>
<name>A0A4P7PUK7_9FLAO</name>
<evidence type="ECO:0000313" key="8">
    <source>
        <dbReference type="Proteomes" id="UP000296862"/>
    </source>
</evidence>
<organism evidence="7 8">
    <name type="scientific">Flavobacterium sangjuense</name>
    <dbReference type="NCBI Taxonomy" id="2518177"/>
    <lineage>
        <taxon>Bacteria</taxon>
        <taxon>Pseudomonadati</taxon>
        <taxon>Bacteroidota</taxon>
        <taxon>Flavobacteriia</taxon>
        <taxon>Flavobacteriales</taxon>
        <taxon>Flavobacteriaceae</taxon>
        <taxon>Flavobacterium</taxon>
    </lineage>
</organism>
<dbReference type="PANTHER" id="PTHR47566">
    <property type="match status" value="1"/>
</dbReference>
<dbReference type="GO" id="GO:0035591">
    <property type="term" value="F:signaling adaptor activity"/>
    <property type="evidence" value="ECO:0007669"/>
    <property type="project" value="TreeGrafter"/>
</dbReference>
<protein>
    <submittedName>
        <fullName evidence="7">Uncharacterized protein</fullName>
    </submittedName>
</protein>